<proteinExistence type="inferred from homology"/>
<gene>
    <name evidence="5" type="primary">LOC110089530</name>
</gene>
<evidence type="ECO:0000256" key="3">
    <source>
        <dbReference type="ARBA" id="ARBA00038336"/>
    </source>
</evidence>
<keyword evidence="4" id="KW-1185">Reference proteome</keyword>
<evidence type="ECO:0000256" key="2">
    <source>
        <dbReference type="ARBA" id="ARBA00022803"/>
    </source>
</evidence>
<dbReference type="Proteomes" id="UP001652642">
    <property type="component" value="Chromosome 5"/>
</dbReference>
<evidence type="ECO:0000313" key="5">
    <source>
        <dbReference type="RefSeq" id="XP_020668325.2"/>
    </source>
</evidence>
<evidence type="ECO:0000256" key="1">
    <source>
        <dbReference type="ARBA" id="ARBA00022737"/>
    </source>
</evidence>
<keyword evidence="2" id="KW-0802">TPR repeat</keyword>
<reference evidence="5" key="1">
    <citation type="submission" date="2025-08" db="UniProtKB">
        <authorList>
            <consortium name="RefSeq"/>
        </authorList>
    </citation>
    <scope>IDENTIFICATION</scope>
</reference>
<dbReference type="GO" id="GO:0045087">
    <property type="term" value="P:innate immune response"/>
    <property type="evidence" value="ECO:0007669"/>
    <property type="project" value="UniProtKB-KW"/>
</dbReference>
<dbReference type="InParanoid" id="A0A6J0V9X5"/>
<dbReference type="GO" id="GO:0051607">
    <property type="term" value="P:defense response to virus"/>
    <property type="evidence" value="ECO:0007669"/>
    <property type="project" value="TreeGrafter"/>
</dbReference>
<keyword evidence="1" id="KW-0677">Repeat</keyword>
<dbReference type="GO" id="GO:0005829">
    <property type="term" value="C:cytosol"/>
    <property type="evidence" value="ECO:0007669"/>
    <property type="project" value="TreeGrafter"/>
</dbReference>
<dbReference type="SUPFAM" id="SSF48452">
    <property type="entry name" value="TPR-like"/>
    <property type="match status" value="2"/>
</dbReference>
<dbReference type="AlphaFoldDB" id="A0A6J0V9X5"/>
<dbReference type="InterPro" id="IPR011990">
    <property type="entry name" value="TPR-like_helical_dom_sf"/>
</dbReference>
<dbReference type="RefSeq" id="XP_020668325.2">
    <property type="nucleotide sequence ID" value="XM_020812666.2"/>
</dbReference>
<organism evidence="4 5">
    <name type="scientific">Pogona vitticeps</name>
    <name type="common">central bearded dragon</name>
    <dbReference type="NCBI Taxonomy" id="103695"/>
    <lineage>
        <taxon>Eukaryota</taxon>
        <taxon>Metazoa</taxon>
        <taxon>Chordata</taxon>
        <taxon>Craniata</taxon>
        <taxon>Vertebrata</taxon>
        <taxon>Euteleostomi</taxon>
        <taxon>Lepidosauria</taxon>
        <taxon>Squamata</taxon>
        <taxon>Bifurcata</taxon>
        <taxon>Unidentata</taxon>
        <taxon>Episquamata</taxon>
        <taxon>Toxicofera</taxon>
        <taxon>Iguania</taxon>
        <taxon>Acrodonta</taxon>
        <taxon>Agamidae</taxon>
        <taxon>Amphibolurinae</taxon>
        <taxon>Pogona</taxon>
    </lineage>
</organism>
<protein>
    <submittedName>
        <fullName evidence="5">Interferon-induced protein with tetratricopeptide repeats 1-like</fullName>
    </submittedName>
</protein>
<evidence type="ECO:0000313" key="4">
    <source>
        <dbReference type="Proteomes" id="UP001652642"/>
    </source>
</evidence>
<accession>A0A6J0V9X5</accession>
<sequence>MENRKTLREKLQALPCHFTWDFEFEDQADVEHLLKYLTLQVKHTLCQNRDTYVTMKAFLYHHQRRYSDALKSLREAEHILAQDHPDNFSRQAVLTYGNYAWIYYHLSNYKMVQRYLDHIEELGRSLCSPHPFPTGLPEILAQKGWSLLVAGVQRGVEAKECFEGARRRDPSNNQLQTGLAMALYAAWEHLQSDPYREKATEMLEEVVLHQPENFETKIYLARLLLQKDEQRARKLLEEVAEKSLNPEVLRRAAKLCLRDPPLLSRAISILKKAIALDSSYHILYYDLGMCYKAQMEGASPERKSSLLTFAGENFHQAVQMNAFFVDPMLELATIYGEGLLAYEEEIYAHLVEEAPNISKQCLQALYLQWGDFLLQKKNQKQEALEKYMAGICIAGGLGKKLLVRRLMSLAHMFWEDSQTARADTIYSFLQTVHYEEPGPGSEELWWHNHRALR</sequence>
<dbReference type="GeneID" id="110089530"/>
<dbReference type="OrthoDB" id="10043504at2759"/>
<dbReference type="KEGG" id="pvt:110089530"/>
<comment type="similarity">
    <text evidence="3">Belongs to the IFIT family.</text>
</comment>
<dbReference type="PANTHER" id="PTHR10271:SF0">
    <property type="entry name" value="INTERFERON-INDUCED PROTEIN WITH TETRATRICOPEPTIDE REPEATS 5"/>
    <property type="match status" value="1"/>
</dbReference>
<dbReference type="Gene3D" id="1.25.40.10">
    <property type="entry name" value="Tetratricopeptide repeat domain"/>
    <property type="match status" value="3"/>
</dbReference>
<name>A0A6J0V9X5_9SAUR</name>
<dbReference type="PANTHER" id="PTHR10271">
    <property type="entry name" value="INTERFERON-INDUCED PROTEIN WITH TETRATRICOPEPTIDE REPEATS"/>
    <property type="match status" value="1"/>
</dbReference>